<evidence type="ECO:0000313" key="2">
    <source>
        <dbReference type="EMBL" id="GFE51396.1"/>
    </source>
</evidence>
<proteinExistence type="predicted"/>
<dbReference type="EMBL" id="BLIV01000006">
    <property type="protein sequence ID" value="GFE51396.1"/>
    <property type="molecule type" value="Genomic_DNA"/>
</dbReference>
<reference evidence="2 3" key="1">
    <citation type="submission" date="2019-12" db="EMBL/GenBank/DDBJ databases">
        <title>Roseobacter cerasinus sp. nov., isolated from seawater around aquaculture.</title>
        <authorList>
            <person name="Muramatsu S."/>
            <person name="Takabe Y."/>
            <person name="Mori K."/>
            <person name="Takaichi S."/>
            <person name="Hanada S."/>
        </authorList>
    </citation>
    <scope>NUCLEOTIDE SEQUENCE [LARGE SCALE GENOMIC DNA]</scope>
    <source>
        <strain evidence="2 3">AI77</strain>
    </source>
</reference>
<feature type="compositionally biased region" description="Polar residues" evidence="1">
    <location>
        <begin position="321"/>
        <end position="332"/>
    </location>
</feature>
<dbReference type="AlphaFoldDB" id="A0A640VYT3"/>
<name>A0A640VYT3_9RHOB</name>
<evidence type="ECO:0000256" key="1">
    <source>
        <dbReference type="SAM" id="MobiDB-lite"/>
    </source>
</evidence>
<comment type="caution">
    <text evidence="2">The sequence shown here is derived from an EMBL/GenBank/DDBJ whole genome shotgun (WGS) entry which is preliminary data.</text>
</comment>
<gene>
    <name evidence="2" type="ORF">So717_31490</name>
</gene>
<evidence type="ECO:0000313" key="3">
    <source>
        <dbReference type="Proteomes" id="UP000436522"/>
    </source>
</evidence>
<dbReference type="Proteomes" id="UP000436522">
    <property type="component" value="Unassembled WGS sequence"/>
</dbReference>
<keyword evidence="3" id="KW-1185">Reference proteome</keyword>
<protein>
    <submittedName>
        <fullName evidence="2">Uncharacterized protein</fullName>
    </submittedName>
</protein>
<accession>A0A640VYT3</accession>
<feature type="region of interest" description="Disordered" evidence="1">
    <location>
        <begin position="321"/>
        <end position="347"/>
    </location>
</feature>
<sequence>MHRLSDAAHTSPTVMQLRAWQQMATARMQPVLQRAPTDRPALHKHLLGASEHLGMTEEERNEILDTAVEVGDLQQGIDWLDEWIAAMTELGMVGRGEMPLEELGTRTKAPPAPVDKDHEVKLKLGQDLQVAGIAEQNLTDDERDTLIKLLRTIEGAKDQLAKGSISKRQKEVQTKARNRAQNSYETTIRAVKTRLEQEAEDQRKQQRATQLRQRFDQDKDVLTDWVARNTSGGVAQVLQAVLAAHTLGSGNDATVDKKYPAADIMQAHTIWWRLYTGTKARMVVFGSFQNPGNLESAIKWKDRGSQWECTRNFIAEINGHTSNVHVSPNGGSPKSKGRYHTAPAPIG</sequence>
<organism evidence="2 3">
    <name type="scientific">Roseobacter cerasinus</name>
    <dbReference type="NCBI Taxonomy" id="2602289"/>
    <lineage>
        <taxon>Bacteria</taxon>
        <taxon>Pseudomonadati</taxon>
        <taxon>Pseudomonadota</taxon>
        <taxon>Alphaproteobacteria</taxon>
        <taxon>Rhodobacterales</taxon>
        <taxon>Roseobacteraceae</taxon>
        <taxon>Roseobacter</taxon>
    </lineage>
</organism>